<evidence type="ECO:0000256" key="15">
    <source>
        <dbReference type="ARBA" id="ARBA00023136"/>
    </source>
</evidence>
<dbReference type="Gene3D" id="1.10.287.130">
    <property type="match status" value="1"/>
</dbReference>
<dbReference type="FunFam" id="1.10.287.130:FF:000002">
    <property type="entry name" value="Two-component osmosensing histidine kinase"/>
    <property type="match status" value="1"/>
</dbReference>
<dbReference type="STRING" id="476652.DEAC_c19830"/>
<dbReference type="SMART" id="SM00388">
    <property type="entry name" value="HisKA"/>
    <property type="match status" value="1"/>
</dbReference>
<dbReference type="PRINTS" id="PR00344">
    <property type="entry name" value="BCTRLSENSOR"/>
</dbReference>
<dbReference type="InterPro" id="IPR036641">
    <property type="entry name" value="HPT_dom_sf"/>
</dbReference>
<protein>
    <recommendedName>
        <fullName evidence="19">Circadian input-output histidine kinase CikA</fullName>
        <ecNumber evidence="4">2.7.13.3</ecNumber>
    </recommendedName>
    <alternativeName>
        <fullName evidence="18">Sensory/regulatory protein RpfC</fullName>
    </alternativeName>
    <alternativeName>
        <fullName evidence="5">Stage 0 sporulation protein A homolog</fullName>
    </alternativeName>
</protein>
<dbReference type="Pfam" id="PF00512">
    <property type="entry name" value="HisKA"/>
    <property type="match status" value="1"/>
</dbReference>
<dbReference type="CDD" id="cd00082">
    <property type="entry name" value="HisKA"/>
    <property type="match status" value="1"/>
</dbReference>
<dbReference type="EC" id="2.7.13.3" evidence="4"/>
<evidence type="ECO:0000256" key="9">
    <source>
        <dbReference type="ARBA" id="ARBA00022692"/>
    </source>
</evidence>
<evidence type="ECO:0000259" key="25">
    <source>
        <dbReference type="PROSITE" id="PS50110"/>
    </source>
</evidence>
<dbReference type="SUPFAM" id="SSF52172">
    <property type="entry name" value="CheY-like"/>
    <property type="match status" value="1"/>
</dbReference>
<dbReference type="PROSITE" id="PS50109">
    <property type="entry name" value="HIS_KIN"/>
    <property type="match status" value="1"/>
</dbReference>
<dbReference type="GO" id="GO:0000155">
    <property type="term" value="F:phosphorelay sensor kinase activity"/>
    <property type="evidence" value="ECO:0007669"/>
    <property type="project" value="InterPro"/>
</dbReference>
<keyword evidence="12" id="KW-0067">ATP-binding</keyword>
<dbReference type="SMART" id="SM00387">
    <property type="entry name" value="HATPase_c"/>
    <property type="match status" value="1"/>
</dbReference>
<dbReference type="InterPro" id="IPR003594">
    <property type="entry name" value="HATPase_dom"/>
</dbReference>
<dbReference type="SUPFAM" id="SSF47226">
    <property type="entry name" value="Histidine-containing phosphotransfer domain, HPT domain"/>
    <property type="match status" value="1"/>
</dbReference>
<dbReference type="EMBL" id="LDZY01000006">
    <property type="protein sequence ID" value="KLU65944.1"/>
    <property type="molecule type" value="Genomic_DNA"/>
</dbReference>
<keyword evidence="28" id="KW-1185">Reference proteome</keyword>
<dbReference type="PANTHER" id="PTHR45339:SF1">
    <property type="entry name" value="HYBRID SIGNAL TRANSDUCTION HISTIDINE KINASE J"/>
    <property type="match status" value="1"/>
</dbReference>
<evidence type="ECO:0000256" key="1">
    <source>
        <dbReference type="ARBA" id="ARBA00000085"/>
    </source>
</evidence>
<evidence type="ECO:0000256" key="18">
    <source>
        <dbReference type="ARBA" id="ARBA00068150"/>
    </source>
</evidence>
<evidence type="ECO:0000256" key="23">
    <source>
        <dbReference type="SAM" id="Phobius"/>
    </source>
</evidence>
<evidence type="ECO:0000313" key="28">
    <source>
        <dbReference type="Proteomes" id="UP000036356"/>
    </source>
</evidence>
<dbReference type="Proteomes" id="UP000036356">
    <property type="component" value="Unassembled WGS sequence"/>
</dbReference>
<accession>A0A0J1FR20</accession>
<keyword evidence="9 23" id="KW-0812">Transmembrane</keyword>
<reference evidence="27 28" key="1">
    <citation type="submission" date="2015-06" db="EMBL/GenBank/DDBJ databases">
        <title>Draft genome of the moderately acidophilic sulfate reducer Candidatus Desulfosporosinus acididurans strain M1.</title>
        <authorList>
            <person name="Poehlein A."/>
            <person name="Petzsch P."/>
            <person name="Johnson B.D."/>
            <person name="Schloemann M."/>
            <person name="Daniel R."/>
            <person name="Muehling M."/>
        </authorList>
    </citation>
    <scope>NUCLEOTIDE SEQUENCE [LARGE SCALE GENOMIC DNA]</scope>
    <source>
        <strain evidence="27 28">M1</strain>
    </source>
</reference>
<evidence type="ECO:0000256" key="20">
    <source>
        <dbReference type="PROSITE-ProRule" id="PRU00110"/>
    </source>
</evidence>
<evidence type="ECO:0000313" key="27">
    <source>
        <dbReference type="EMBL" id="KLU65944.1"/>
    </source>
</evidence>
<organism evidence="27 28">
    <name type="scientific">Desulfosporosinus acididurans</name>
    <dbReference type="NCBI Taxonomy" id="476652"/>
    <lineage>
        <taxon>Bacteria</taxon>
        <taxon>Bacillati</taxon>
        <taxon>Bacillota</taxon>
        <taxon>Clostridia</taxon>
        <taxon>Eubacteriales</taxon>
        <taxon>Desulfitobacteriaceae</taxon>
        <taxon>Desulfosporosinus</taxon>
    </lineage>
</organism>
<dbReference type="Gene3D" id="3.30.565.10">
    <property type="entry name" value="Histidine kinase-like ATPase, C-terminal domain"/>
    <property type="match status" value="1"/>
</dbReference>
<comment type="caution">
    <text evidence="27">The sequence shown here is derived from an EMBL/GenBank/DDBJ whole genome shotgun (WGS) entry which is preliminary data.</text>
</comment>
<feature type="coiled-coil region" evidence="22">
    <location>
        <begin position="287"/>
        <end position="321"/>
    </location>
</feature>
<evidence type="ECO:0000256" key="2">
    <source>
        <dbReference type="ARBA" id="ARBA00004651"/>
    </source>
</evidence>
<comment type="function">
    <text evidence="16">May play the central regulatory role in sporulation. It may be an element of the effector pathway responsible for the activation of sporulation genes in response to nutritional stress. Spo0A may act in concert with spo0H (a sigma factor) to control the expression of some genes that are critical to the sporulation process.</text>
</comment>
<feature type="domain" description="Response regulatory" evidence="25">
    <location>
        <begin position="564"/>
        <end position="680"/>
    </location>
</feature>
<evidence type="ECO:0000256" key="11">
    <source>
        <dbReference type="ARBA" id="ARBA00022777"/>
    </source>
</evidence>
<evidence type="ECO:0000256" key="21">
    <source>
        <dbReference type="PROSITE-ProRule" id="PRU00169"/>
    </source>
</evidence>
<evidence type="ECO:0000256" key="16">
    <source>
        <dbReference type="ARBA" id="ARBA00024867"/>
    </source>
</evidence>
<dbReference type="Pfam" id="PF02518">
    <property type="entry name" value="HATPase_c"/>
    <property type="match status" value="1"/>
</dbReference>
<dbReference type="PANTHER" id="PTHR45339">
    <property type="entry name" value="HYBRID SIGNAL TRANSDUCTION HISTIDINE KINASE J"/>
    <property type="match status" value="1"/>
</dbReference>
<evidence type="ECO:0000256" key="17">
    <source>
        <dbReference type="ARBA" id="ARBA00064003"/>
    </source>
</evidence>
<keyword evidence="22" id="KW-0175">Coiled coil</keyword>
<keyword evidence="7 21" id="KW-0597">Phosphoprotein</keyword>
<dbReference type="SUPFAM" id="SSF47384">
    <property type="entry name" value="Homodimeric domain of signal transducing histidine kinase"/>
    <property type="match status" value="1"/>
</dbReference>
<evidence type="ECO:0000256" key="7">
    <source>
        <dbReference type="ARBA" id="ARBA00022553"/>
    </source>
</evidence>
<name>A0A0J1FR20_9FIRM</name>
<comment type="similarity">
    <text evidence="3">In the N-terminal section; belongs to the phytochrome family.</text>
</comment>
<sequence length="904" mass="100814">MPSKIIIKQSTISALMVGIFFLIAILLGSSVVYMSSSIKDEQNAEKRRTEFKQLGIDLANASDYLTDEARKYAVTNDKTHMNKYWEEINVTKTRDHVISRLAELHSPSEEMALLAEAKKNSDALVNTERHSMRLVLNALQEPETQMPPEVVSYSLSAEDQKLSAEEKLAKARDIMFDAKYDADKRSIMDPIDKFQQIMNTRLEAELESARNATQRAAILQAILAVIIIGAVAVLLRILFTQVTFPIRNYTELLKVFSFNKENFSLLAEGSLELRLLANTFNDLYRSFQEELVKRKHAEEKMKTAKEEAEKANNAKSEFLANMSHEIRTPLNTIIGYLYLLDHTEFTLKQKQYLQNVNMAAKSLLGIINEILDFSKIEAGRMILEVVEFNLYETVREICSLFELEAQHKGLSFHCEIQGDVPRYVKGDVTRLKQVLLNLLSNGIKFTDKGKLEVLVEGIKSGGSQVYLRFSISDTGVGIPEEQMKHLFEVFTQGDASTSRKYGGTGLGLAICKKIVSLMEGEISVHSRTGKGSTFWFTAKLEIAGYVAASSQSEKLNSRLFAAKKLLLTEDNQINLQMTQEILENLGFEVDTAQSGFDAVSLVARTRYDVILMDIRMPEMDGYETARRILELKGIDAPPVIALSADAVEGVAERAKSAGMSGYLTKPLNPGKLIEELRNFLYQGSTESIESSGLTEQAVIEEDNSNTWIDFKSALSRLQGKWEGYKHILERFLANHKNDHDQFNLLLTKGDVAGAELLLHTLKGISATIGANKLKEVSLGLENVLGSQNEEMMAQEISRFAKVLAATLKAAAQFVADSPPEGEGFSVRSVGDKTAYNEPARLLKLLEEGDAEATTMFTVCRSFLKSELSSQDYNQLSEAIFTYNFEEAAVLLKKVLTQNSAAPTA</sequence>
<evidence type="ECO:0000256" key="3">
    <source>
        <dbReference type="ARBA" id="ARBA00006402"/>
    </source>
</evidence>
<dbReference type="InterPro" id="IPR036097">
    <property type="entry name" value="HisK_dim/P_sf"/>
</dbReference>
<keyword evidence="6" id="KW-1003">Cell membrane</keyword>
<evidence type="ECO:0000256" key="6">
    <source>
        <dbReference type="ARBA" id="ARBA00022475"/>
    </source>
</evidence>
<feature type="modified residue" description="Phosphohistidine" evidence="20">
    <location>
        <position position="759"/>
    </location>
</feature>
<evidence type="ECO:0000256" key="10">
    <source>
        <dbReference type="ARBA" id="ARBA00022741"/>
    </source>
</evidence>
<dbReference type="RefSeq" id="WP_242847117.1">
    <property type="nucleotide sequence ID" value="NZ_LDZY01000006.1"/>
</dbReference>
<dbReference type="InterPro" id="IPR008207">
    <property type="entry name" value="Sig_transdc_His_kin_Hpt_dom"/>
</dbReference>
<evidence type="ECO:0000256" key="12">
    <source>
        <dbReference type="ARBA" id="ARBA00022840"/>
    </source>
</evidence>
<comment type="subunit">
    <text evidence="17">At low DSF concentrations, interacts with RpfF.</text>
</comment>
<dbReference type="InterPro" id="IPR036890">
    <property type="entry name" value="HATPase_C_sf"/>
</dbReference>
<comment type="catalytic activity">
    <reaction evidence="1">
        <text>ATP + protein L-histidine = ADP + protein N-phospho-L-histidine.</text>
        <dbReference type="EC" id="2.7.13.3"/>
    </reaction>
</comment>
<dbReference type="InterPro" id="IPR004358">
    <property type="entry name" value="Sig_transdc_His_kin-like_C"/>
</dbReference>
<dbReference type="InterPro" id="IPR011006">
    <property type="entry name" value="CheY-like_superfamily"/>
</dbReference>
<dbReference type="GO" id="GO:0005524">
    <property type="term" value="F:ATP binding"/>
    <property type="evidence" value="ECO:0007669"/>
    <property type="project" value="UniProtKB-KW"/>
</dbReference>
<keyword evidence="10" id="KW-0547">Nucleotide-binding</keyword>
<comment type="subcellular location">
    <subcellularLocation>
        <location evidence="2">Cell membrane</location>
        <topology evidence="2">Multi-pass membrane protein</topology>
    </subcellularLocation>
</comment>
<evidence type="ECO:0000256" key="5">
    <source>
        <dbReference type="ARBA" id="ARBA00018672"/>
    </source>
</evidence>
<evidence type="ECO:0000256" key="4">
    <source>
        <dbReference type="ARBA" id="ARBA00012438"/>
    </source>
</evidence>
<keyword evidence="8 27" id="KW-0808">Transferase</keyword>
<feature type="domain" description="HPt" evidence="26">
    <location>
        <begin position="720"/>
        <end position="817"/>
    </location>
</feature>
<gene>
    <name evidence="27" type="primary">barA_2</name>
    <name evidence="27" type="ORF">DEAC_c19830</name>
</gene>
<dbReference type="InterPro" id="IPR003661">
    <property type="entry name" value="HisK_dim/P_dom"/>
</dbReference>
<dbReference type="InterPro" id="IPR001789">
    <property type="entry name" value="Sig_transdc_resp-reg_receiver"/>
</dbReference>
<dbReference type="Gene3D" id="3.40.50.2300">
    <property type="match status" value="1"/>
</dbReference>
<keyword evidence="11 27" id="KW-0418">Kinase</keyword>
<evidence type="ECO:0000256" key="8">
    <source>
        <dbReference type="ARBA" id="ARBA00022679"/>
    </source>
</evidence>
<dbReference type="SMART" id="SM00448">
    <property type="entry name" value="REC"/>
    <property type="match status" value="1"/>
</dbReference>
<dbReference type="CDD" id="cd16922">
    <property type="entry name" value="HATPase_EvgS-ArcB-TorS-like"/>
    <property type="match status" value="1"/>
</dbReference>
<dbReference type="Pfam" id="PF01627">
    <property type="entry name" value="Hpt"/>
    <property type="match status" value="1"/>
</dbReference>
<evidence type="ECO:0000259" key="26">
    <source>
        <dbReference type="PROSITE" id="PS50894"/>
    </source>
</evidence>
<evidence type="ECO:0000259" key="24">
    <source>
        <dbReference type="PROSITE" id="PS50109"/>
    </source>
</evidence>
<dbReference type="SUPFAM" id="SSF55874">
    <property type="entry name" value="ATPase domain of HSP90 chaperone/DNA topoisomerase II/histidine kinase"/>
    <property type="match status" value="1"/>
</dbReference>
<keyword evidence="15 23" id="KW-0472">Membrane</keyword>
<feature type="transmembrane region" description="Helical" evidence="23">
    <location>
        <begin position="217"/>
        <end position="239"/>
    </location>
</feature>
<dbReference type="PROSITE" id="PS50110">
    <property type="entry name" value="RESPONSE_REGULATORY"/>
    <property type="match status" value="1"/>
</dbReference>
<dbReference type="InterPro" id="IPR005467">
    <property type="entry name" value="His_kinase_dom"/>
</dbReference>
<dbReference type="GO" id="GO:0005886">
    <property type="term" value="C:plasma membrane"/>
    <property type="evidence" value="ECO:0007669"/>
    <property type="project" value="UniProtKB-SubCell"/>
</dbReference>
<dbReference type="CDD" id="cd17546">
    <property type="entry name" value="REC_hyHK_CKI1_RcsC-like"/>
    <property type="match status" value="1"/>
</dbReference>
<evidence type="ECO:0000256" key="19">
    <source>
        <dbReference type="ARBA" id="ARBA00074306"/>
    </source>
</evidence>
<dbReference type="AlphaFoldDB" id="A0A0J1FR20"/>
<evidence type="ECO:0000256" key="22">
    <source>
        <dbReference type="SAM" id="Coils"/>
    </source>
</evidence>
<proteinExistence type="inferred from homology"/>
<dbReference type="PROSITE" id="PS50894">
    <property type="entry name" value="HPT"/>
    <property type="match status" value="1"/>
</dbReference>
<keyword evidence="14" id="KW-0902">Two-component regulatory system</keyword>
<feature type="domain" description="Histidine kinase" evidence="24">
    <location>
        <begin position="321"/>
        <end position="542"/>
    </location>
</feature>
<evidence type="ECO:0000256" key="14">
    <source>
        <dbReference type="ARBA" id="ARBA00023012"/>
    </source>
</evidence>
<dbReference type="Pfam" id="PF00072">
    <property type="entry name" value="Response_reg"/>
    <property type="match status" value="1"/>
</dbReference>
<dbReference type="Gene3D" id="1.20.120.160">
    <property type="entry name" value="HPT domain"/>
    <property type="match status" value="1"/>
</dbReference>
<feature type="transmembrane region" description="Helical" evidence="23">
    <location>
        <begin position="12"/>
        <end position="33"/>
    </location>
</feature>
<dbReference type="PATRIC" id="fig|476652.3.peg.2050"/>
<evidence type="ECO:0000256" key="13">
    <source>
        <dbReference type="ARBA" id="ARBA00022989"/>
    </source>
</evidence>
<feature type="modified residue" description="4-aspartylphosphate" evidence="21">
    <location>
        <position position="613"/>
    </location>
</feature>
<keyword evidence="13 23" id="KW-1133">Transmembrane helix</keyword>
<dbReference type="FunFam" id="3.30.565.10:FF:000010">
    <property type="entry name" value="Sensor histidine kinase RcsC"/>
    <property type="match status" value="1"/>
</dbReference>